<sequence>MSSLQFEAHIDISQIRRELAEMEARFQRTTQSASSSGQEMDATFKKIGAAMAGYFTLTAAKGFLDQVIAVRGEFQQLDIALQTMLGNKEQADKLMANVVQLAAKTPFSLTELGQGAKQLLAFKTPAEQIPDTLRRIGDVAAGVSVPVGDLISAYGKVSAKGKMQAEELNQFAERGVPIISELAKVIGTTDDAIYKMAEQGKIGFGELQQAIVNMTNEGGQFANMMEKQAESLTGQLSNLGDAWDRMLNDVGTSSQGMISGGISGLTSLVENYEVVLKILGLIITAYGTYKGAIVAVAMAEKAKLVATQVQEYIKMARALGVATANQIAFNRATLINPYVAVATAITGLVAAMIFLNKTTKESIGVSADFKRNLDDELKSVEGNFKALKGTAEGTEARRIAIENINSKYGEYLGNLLTEKSSLEDIQKAQEAATVAIAKNMALKSQEKELTSYKDAVKEAEESYSKSLKKIFDKTSASSAAKGAASAAIDAYIEELSKTNIGAGARFDFESIWGKLGQNGINIAGSDRAVIDLGYAVTETINARQSEQKAMEDLNATYDAYLKKIGIIDKTEPPKVEDGKTGGEDKDNAYDGDKYRKTLAEQKKAYDDYVEAMKNARPEDEKALEKYYANLKKQGDDYKAYLNKQLQVHKGNVDATAAIYQAAAKGGVILNGKEDFKSMSGNTDTSKVKVTDIKRSAAVPLEFKKLADYSEKAKLNAEKLRKEMGMLSKAEIGAGLIEGANAMSEMARYAGQMDEELGKALQSTADIVGNVGNVVAGMASGDYLGAAVGAVGVMATVSSLFDDSAAKQAEAARRAENTRQQYELQNRALEYQIELMNTLSGTDRTQAQVDTQNLIEEQIANLDAKAKATQIKFGELGQYQVSVKGAEDLIRLMEGRGKYNTEDLTGSNMFAIGINQIKKNIDEYNSVEQMVNHGLNVKNLEDIQNLIDEYTAKKKQLAEFYEEASGTTTDAITDSIVEGFRNGQSAADSLAEHTKDSMKNALIESFKNTYVTAAAANIVTKIGEAMTDGLVTQDEQDDINAATQTAAEAAEKGMKIYTDAFRNMYGEDLFSSDTDSTESGLAGGIRKEMTEETASRLAGLFNVMSLDTRSIRDNMQLNLANNVQQLNQMIAIELNTGRTAVATEATVAALNNAITELRSIKTNTSNNRRGEG</sequence>
<dbReference type="InterPro" id="IPR013491">
    <property type="entry name" value="Tape_meas_N"/>
</dbReference>
<keyword evidence="4" id="KW-1185">Reference proteome</keyword>
<dbReference type="AlphaFoldDB" id="A0A2W7NF49"/>
<dbReference type="NCBIfam" id="TIGR02675">
    <property type="entry name" value="tape_meas_nterm"/>
    <property type="match status" value="1"/>
</dbReference>
<evidence type="ECO:0000313" key="3">
    <source>
        <dbReference type="EMBL" id="PZX18113.1"/>
    </source>
</evidence>
<dbReference type="PANTHER" id="PTHR38812:SF2">
    <property type="entry name" value="MU-LIKE PROPHAGE FLUMU PROTEIN GP42"/>
    <property type="match status" value="1"/>
</dbReference>
<feature type="domain" description="Tape measure protein N-terminal" evidence="2">
    <location>
        <begin position="66"/>
        <end position="250"/>
    </location>
</feature>
<dbReference type="PANTHER" id="PTHR38812">
    <property type="entry name" value="MU-LIKE PROPHAGE FLUMU PROTEIN GP42"/>
    <property type="match status" value="1"/>
</dbReference>
<feature type="coiled-coil region" evidence="1">
    <location>
        <begin position="804"/>
        <end position="831"/>
    </location>
</feature>
<organism evidence="3 4">
    <name type="scientific">Breznakibacter xylanolyticus</name>
    <dbReference type="NCBI Taxonomy" id="990"/>
    <lineage>
        <taxon>Bacteria</taxon>
        <taxon>Pseudomonadati</taxon>
        <taxon>Bacteroidota</taxon>
        <taxon>Bacteroidia</taxon>
        <taxon>Marinilabiliales</taxon>
        <taxon>Marinilabiliaceae</taxon>
        <taxon>Breznakibacter</taxon>
    </lineage>
</organism>
<dbReference type="Pfam" id="PF20155">
    <property type="entry name" value="TMP_3"/>
    <property type="match status" value="1"/>
</dbReference>
<evidence type="ECO:0000256" key="1">
    <source>
        <dbReference type="SAM" id="Coils"/>
    </source>
</evidence>
<reference evidence="3 4" key="1">
    <citation type="submission" date="2018-06" db="EMBL/GenBank/DDBJ databases">
        <title>Genomic Encyclopedia of Archaeal and Bacterial Type Strains, Phase II (KMG-II): from individual species to whole genera.</title>
        <authorList>
            <person name="Goeker M."/>
        </authorList>
    </citation>
    <scope>NUCLEOTIDE SEQUENCE [LARGE SCALE GENOMIC DNA]</scope>
    <source>
        <strain evidence="3 4">DSM 6779</strain>
    </source>
</reference>
<proteinExistence type="predicted"/>
<dbReference type="EMBL" id="QKZK01000007">
    <property type="protein sequence ID" value="PZX18113.1"/>
    <property type="molecule type" value="Genomic_DNA"/>
</dbReference>
<dbReference type="OrthoDB" id="1414895at2"/>
<dbReference type="RefSeq" id="WP_111444854.1">
    <property type="nucleotide sequence ID" value="NZ_QKZK01000007.1"/>
</dbReference>
<protein>
    <submittedName>
        <fullName evidence="3">Tape measure domain-containing protein</fullName>
    </submittedName>
</protein>
<evidence type="ECO:0000313" key="4">
    <source>
        <dbReference type="Proteomes" id="UP000249239"/>
    </source>
</evidence>
<dbReference type="InterPro" id="IPR053058">
    <property type="entry name" value="Mulikevirus_tape_measure"/>
</dbReference>
<keyword evidence="1" id="KW-0175">Coiled coil</keyword>
<evidence type="ECO:0000259" key="2">
    <source>
        <dbReference type="Pfam" id="PF20155"/>
    </source>
</evidence>
<name>A0A2W7NF49_9BACT</name>
<comment type="caution">
    <text evidence="3">The sequence shown here is derived from an EMBL/GenBank/DDBJ whole genome shotgun (WGS) entry which is preliminary data.</text>
</comment>
<gene>
    <name evidence="3" type="ORF">LX69_01150</name>
</gene>
<accession>A0A2W7NF49</accession>
<dbReference type="Proteomes" id="UP000249239">
    <property type="component" value="Unassembled WGS sequence"/>
</dbReference>